<organism evidence="3 5">
    <name type="scientific">Salvia divinorum</name>
    <name type="common">Maria pastora</name>
    <name type="synonym">Diviner's sage</name>
    <dbReference type="NCBI Taxonomy" id="28513"/>
    <lineage>
        <taxon>Eukaryota</taxon>
        <taxon>Viridiplantae</taxon>
        <taxon>Streptophyta</taxon>
        <taxon>Embryophyta</taxon>
        <taxon>Tracheophyta</taxon>
        <taxon>Spermatophyta</taxon>
        <taxon>Magnoliopsida</taxon>
        <taxon>eudicotyledons</taxon>
        <taxon>Gunneridae</taxon>
        <taxon>Pentapetalae</taxon>
        <taxon>asterids</taxon>
        <taxon>lamiids</taxon>
        <taxon>Lamiales</taxon>
        <taxon>Lamiaceae</taxon>
        <taxon>Nepetoideae</taxon>
        <taxon>Mentheae</taxon>
        <taxon>Salviinae</taxon>
        <taxon>Salvia</taxon>
        <taxon>Salvia subgen. Calosphace</taxon>
    </lineage>
</organism>
<dbReference type="EMBL" id="JBEAFC010000007">
    <property type="protein sequence ID" value="KAL1551713.1"/>
    <property type="molecule type" value="Genomic_DNA"/>
</dbReference>
<feature type="chain" id="PRO_5044723338" description="Bifunctional inhibitor/plant lipid transfer protein/seed storage helical domain-containing protein" evidence="1">
    <location>
        <begin position="24"/>
        <end position="99"/>
    </location>
</feature>
<dbReference type="InterPro" id="IPR036312">
    <property type="entry name" value="Bifun_inhib/LTP/seed_sf"/>
</dbReference>
<dbReference type="Gene3D" id="1.10.110.10">
    <property type="entry name" value="Plant lipid-transfer and hydrophobic proteins"/>
    <property type="match status" value="1"/>
</dbReference>
<dbReference type="PANTHER" id="PTHR33122:SF63">
    <property type="entry name" value="BIFUNCTIONAL INHIBITOR_PLANT LIPID TRANSFER PROTEIN_SEED STORAGE HELICAL DOMAIN-CONTAINING PROTEIN"/>
    <property type="match status" value="1"/>
</dbReference>
<proteinExistence type="predicted"/>
<comment type="caution">
    <text evidence="3">The sequence shown here is derived from an EMBL/GenBank/DDBJ whole genome shotgun (WGS) entry which is preliminary data.</text>
</comment>
<dbReference type="SUPFAM" id="SSF47699">
    <property type="entry name" value="Bifunctional inhibitor/lipid-transfer protein/seed storage 2S albumin"/>
    <property type="match status" value="1"/>
</dbReference>
<evidence type="ECO:0000259" key="2">
    <source>
        <dbReference type="SMART" id="SM00499"/>
    </source>
</evidence>
<reference evidence="3 5" key="1">
    <citation type="submission" date="2024-06" db="EMBL/GenBank/DDBJ databases">
        <title>A chromosome level genome sequence of Diviner's sage (Salvia divinorum).</title>
        <authorList>
            <person name="Ford S.A."/>
            <person name="Ro D.-K."/>
            <person name="Ness R.W."/>
            <person name="Phillips M.A."/>
        </authorList>
    </citation>
    <scope>NUCLEOTIDE SEQUENCE [LARGE SCALE GENOMIC DNA]</scope>
    <source>
        <strain evidence="3">SAF-2024a</strain>
        <tissue evidence="3">Leaf</tissue>
    </source>
</reference>
<feature type="signal peptide" evidence="1">
    <location>
        <begin position="1"/>
        <end position="23"/>
    </location>
</feature>
<dbReference type="Pfam" id="PF14368">
    <property type="entry name" value="LTP_2"/>
    <property type="match status" value="1"/>
</dbReference>
<dbReference type="SMART" id="SM00499">
    <property type="entry name" value="AAI"/>
    <property type="match status" value="1"/>
</dbReference>
<evidence type="ECO:0000313" key="3">
    <source>
        <dbReference type="EMBL" id="KAL1531022.1"/>
    </source>
</evidence>
<dbReference type="Proteomes" id="UP001567538">
    <property type="component" value="Unassembled WGS sequence"/>
</dbReference>
<evidence type="ECO:0000313" key="5">
    <source>
        <dbReference type="Proteomes" id="UP001567538"/>
    </source>
</evidence>
<feature type="domain" description="Bifunctional inhibitor/plant lipid transfer protein/seed storage helical" evidence="2">
    <location>
        <begin position="27"/>
        <end position="99"/>
    </location>
</feature>
<dbReference type="EMBL" id="JBEAFC010000016">
    <property type="protein sequence ID" value="KAL1531022.1"/>
    <property type="molecule type" value="Genomic_DNA"/>
</dbReference>
<evidence type="ECO:0000256" key="1">
    <source>
        <dbReference type="SAM" id="SignalP"/>
    </source>
</evidence>
<sequence>MESLYKKIAILSVFIVILEGATAQTICNITMKGFSECKPAATPPIPPPPSAACCSVLSKADLKCLCSHKNSTILPSLGVDPELAVHLPEKCNIPNPPKC</sequence>
<accession>A0ABD1FGP2</accession>
<protein>
    <recommendedName>
        <fullName evidence="2">Bifunctional inhibitor/plant lipid transfer protein/seed storage helical domain-containing protein</fullName>
    </recommendedName>
</protein>
<dbReference type="InterPro" id="IPR039265">
    <property type="entry name" value="DIR1-like"/>
</dbReference>
<gene>
    <name evidence="4" type="ORF">AAHA92_19521</name>
    <name evidence="3" type="ORF">AAHA92_34118</name>
</gene>
<evidence type="ECO:0000313" key="4">
    <source>
        <dbReference type="EMBL" id="KAL1551713.1"/>
    </source>
</evidence>
<dbReference type="AlphaFoldDB" id="A0ABD1FGP2"/>
<dbReference type="InterPro" id="IPR016140">
    <property type="entry name" value="Bifunc_inhib/LTP/seed_store"/>
</dbReference>
<keyword evidence="1" id="KW-0732">Signal</keyword>
<name>A0ABD1FGP2_SALDI</name>
<dbReference type="PANTHER" id="PTHR33122">
    <property type="entry name" value="LIPID BINDING PROTEIN-RELATED"/>
    <property type="match status" value="1"/>
</dbReference>
<keyword evidence="5" id="KW-1185">Reference proteome</keyword>